<dbReference type="EMBL" id="AGQV01000001">
    <property type="protein sequence ID" value="EHH69153.1"/>
    <property type="molecule type" value="Genomic_DNA"/>
</dbReference>
<comment type="caution">
    <text evidence="3">The sequence shown here is derived from an EMBL/GenBank/DDBJ whole genome shotgun (WGS) entry which is preliminary data.</text>
</comment>
<dbReference type="AlphaFoldDB" id="G6XG45"/>
<sequence>MMMHHRLALVLLAGGLIAAPGAWADTVKILHGSVSYRERMALPPGAVLSVRLEEVRPNGETESVLAESSAPIARAIPIPYTLTYHAPPAAGAYNLQAQIVVDGKILFQNTDRHPLSQPDILVHRVSSTVPEAPYGAWRIQSLGGHSFQTLADGPGLTLQKDGTVYGTDGCNRLMGRFRLQGKQLTFLPFAMTRKACSPALMKQEQEINTVLSKVNQWSLEKNRELVLRSKGDTFGIVLIQQDPN</sequence>
<dbReference type="STRING" id="1088869.GMO_04600"/>
<gene>
    <name evidence="3" type="ORF">GMO_04600</name>
</gene>
<dbReference type="Pfam" id="PF09619">
    <property type="entry name" value="YscW"/>
    <property type="match status" value="1"/>
</dbReference>
<feature type="domain" description="DUF306" evidence="2">
    <location>
        <begin position="135"/>
        <end position="231"/>
    </location>
</feature>
<dbReference type="InterPro" id="IPR005184">
    <property type="entry name" value="DUF306_Meta_HslJ"/>
</dbReference>
<dbReference type="OrthoDB" id="9809132at2"/>
<dbReference type="eggNOG" id="COG3187">
    <property type="taxonomic scope" value="Bacteria"/>
</dbReference>
<keyword evidence="4" id="KW-1185">Reference proteome</keyword>
<dbReference type="Proteomes" id="UP000004949">
    <property type="component" value="Unassembled WGS sequence"/>
</dbReference>
<dbReference type="PANTHER" id="PTHR35535:SF1">
    <property type="entry name" value="HEAT SHOCK PROTEIN HSLJ"/>
    <property type="match status" value="1"/>
</dbReference>
<dbReference type="Gene3D" id="2.40.128.270">
    <property type="match status" value="1"/>
</dbReference>
<dbReference type="InterPro" id="IPR038670">
    <property type="entry name" value="HslJ-like_sf"/>
</dbReference>
<proteinExistence type="predicted"/>
<evidence type="ECO:0000259" key="2">
    <source>
        <dbReference type="Pfam" id="PF03724"/>
    </source>
</evidence>
<keyword evidence="1" id="KW-0732">Signal</keyword>
<accession>G6XG45</accession>
<dbReference type="PANTHER" id="PTHR35535">
    <property type="entry name" value="HEAT SHOCK PROTEIN HSLJ"/>
    <property type="match status" value="1"/>
</dbReference>
<dbReference type="InterPro" id="IPR053147">
    <property type="entry name" value="Hsp_HslJ-like"/>
</dbReference>
<dbReference type="RefSeq" id="WP_008850610.1">
    <property type="nucleotide sequence ID" value="NZ_AGQV01000001.1"/>
</dbReference>
<organism evidence="3 4">
    <name type="scientific">Gluconobacter morbifer G707</name>
    <dbReference type="NCBI Taxonomy" id="1088869"/>
    <lineage>
        <taxon>Bacteria</taxon>
        <taxon>Pseudomonadati</taxon>
        <taxon>Pseudomonadota</taxon>
        <taxon>Alphaproteobacteria</taxon>
        <taxon>Acetobacterales</taxon>
        <taxon>Acetobacteraceae</taxon>
        <taxon>Gluconobacter</taxon>
    </lineage>
</organism>
<reference evidence="3 4" key="1">
    <citation type="submission" date="2011-10" db="EMBL/GenBank/DDBJ databases">
        <title>Genome sequence of Gluconobacter morbifer G707, isolated from Drosophila gut.</title>
        <authorList>
            <person name="Lee W.-J."/>
            <person name="Kim E.-K."/>
        </authorList>
    </citation>
    <scope>NUCLEOTIDE SEQUENCE [LARGE SCALE GENOMIC DNA]</scope>
    <source>
        <strain evidence="3 4">G707</strain>
    </source>
</reference>
<evidence type="ECO:0000313" key="3">
    <source>
        <dbReference type="EMBL" id="EHH69153.1"/>
    </source>
</evidence>
<dbReference type="PATRIC" id="fig|1088869.3.peg.468"/>
<feature type="chain" id="PRO_5003489673" description="DUF306 domain-containing protein" evidence="1">
    <location>
        <begin position="25"/>
        <end position="244"/>
    </location>
</feature>
<feature type="signal peptide" evidence="1">
    <location>
        <begin position="1"/>
        <end position="24"/>
    </location>
</feature>
<name>G6XG45_9PROT</name>
<dbReference type="InterPro" id="IPR039366">
    <property type="entry name" value="Pilotin"/>
</dbReference>
<dbReference type="Pfam" id="PF03724">
    <property type="entry name" value="META"/>
    <property type="match status" value="1"/>
</dbReference>
<evidence type="ECO:0000256" key="1">
    <source>
        <dbReference type="SAM" id="SignalP"/>
    </source>
</evidence>
<dbReference type="eggNOG" id="COG3126">
    <property type="taxonomic scope" value="Bacteria"/>
</dbReference>
<evidence type="ECO:0000313" key="4">
    <source>
        <dbReference type="Proteomes" id="UP000004949"/>
    </source>
</evidence>
<protein>
    <recommendedName>
        <fullName evidence="2">DUF306 domain-containing protein</fullName>
    </recommendedName>
</protein>